<protein>
    <recommendedName>
        <fullName evidence="4">Nuclear transport factor 2 family protein</fullName>
    </recommendedName>
</protein>
<evidence type="ECO:0008006" key="4">
    <source>
        <dbReference type="Google" id="ProtNLM"/>
    </source>
</evidence>
<dbReference type="Proteomes" id="UP000634004">
    <property type="component" value="Unassembled WGS sequence"/>
</dbReference>
<dbReference type="SUPFAM" id="SSF54427">
    <property type="entry name" value="NTF2-like"/>
    <property type="match status" value="1"/>
</dbReference>
<evidence type="ECO:0000313" key="2">
    <source>
        <dbReference type="EMBL" id="GHB05568.1"/>
    </source>
</evidence>
<gene>
    <name evidence="2" type="ORF">GCM10009069_29970</name>
</gene>
<keyword evidence="1" id="KW-0732">Signal</keyword>
<dbReference type="EMBL" id="BMZH01000028">
    <property type="protein sequence ID" value="GHB05568.1"/>
    <property type="molecule type" value="Genomic_DNA"/>
</dbReference>
<keyword evidence="3" id="KW-1185">Reference proteome</keyword>
<evidence type="ECO:0000256" key="1">
    <source>
        <dbReference type="SAM" id="SignalP"/>
    </source>
</evidence>
<reference evidence="2" key="1">
    <citation type="journal article" date="2014" name="Int. J. Syst. Evol. Microbiol.">
        <title>Complete genome sequence of Corynebacterium casei LMG S-19264T (=DSM 44701T), isolated from a smear-ripened cheese.</title>
        <authorList>
            <consortium name="US DOE Joint Genome Institute (JGI-PGF)"/>
            <person name="Walter F."/>
            <person name="Albersmeier A."/>
            <person name="Kalinowski J."/>
            <person name="Ruckert C."/>
        </authorList>
    </citation>
    <scope>NUCLEOTIDE SEQUENCE</scope>
    <source>
        <strain evidence="2">KCTC 32513</strain>
    </source>
</reference>
<dbReference type="InterPro" id="IPR032710">
    <property type="entry name" value="NTF2-like_dom_sf"/>
</dbReference>
<dbReference type="RefSeq" id="WP_189499704.1">
    <property type="nucleotide sequence ID" value="NZ_BMZH01000028.1"/>
</dbReference>
<name>A0A8J3G3S3_9PROT</name>
<evidence type="ECO:0000313" key="3">
    <source>
        <dbReference type="Proteomes" id="UP000634004"/>
    </source>
</evidence>
<dbReference type="AlphaFoldDB" id="A0A8J3G3S3"/>
<comment type="caution">
    <text evidence="2">The sequence shown here is derived from an EMBL/GenBank/DDBJ whole genome shotgun (WGS) entry which is preliminary data.</text>
</comment>
<dbReference type="Gene3D" id="3.10.450.50">
    <property type="match status" value="1"/>
</dbReference>
<proteinExistence type="predicted"/>
<feature type="signal peptide" evidence="1">
    <location>
        <begin position="1"/>
        <end position="28"/>
    </location>
</feature>
<accession>A0A8J3G3S3</accession>
<sequence length="169" mass="19655">MNKFRKLLVAAMLLASVMLVGQATESMASDLKVSDKMVDERADSELVSMFMWLNKVYVSDEDFTEEGFAQFFTNDILFVVNGQKRERGIQALTKRYNDLKSRYAYIEILFPFQEEERVGNKIYTYYINRGWEDDANPIEITTHVMGYVEIKDNKIAVLNFLFADLEPET</sequence>
<reference evidence="2" key="2">
    <citation type="submission" date="2020-09" db="EMBL/GenBank/DDBJ databases">
        <authorList>
            <person name="Sun Q."/>
            <person name="Kim S."/>
        </authorList>
    </citation>
    <scope>NUCLEOTIDE SEQUENCE</scope>
    <source>
        <strain evidence="2">KCTC 32513</strain>
    </source>
</reference>
<organism evidence="2 3">
    <name type="scientific">Algimonas arctica</name>
    <dbReference type="NCBI Taxonomy" id="1479486"/>
    <lineage>
        <taxon>Bacteria</taxon>
        <taxon>Pseudomonadati</taxon>
        <taxon>Pseudomonadota</taxon>
        <taxon>Alphaproteobacteria</taxon>
        <taxon>Maricaulales</taxon>
        <taxon>Robiginitomaculaceae</taxon>
        <taxon>Algimonas</taxon>
    </lineage>
</organism>
<feature type="chain" id="PRO_5035179804" description="Nuclear transport factor 2 family protein" evidence="1">
    <location>
        <begin position="29"/>
        <end position="169"/>
    </location>
</feature>